<reference evidence="2 3" key="1">
    <citation type="journal article" date="2019" name="Int. J. Syst. Evol. Microbiol.">
        <title>The Global Catalogue of Microorganisms (GCM) 10K type strain sequencing project: providing services to taxonomists for standard genome sequencing and annotation.</title>
        <authorList>
            <consortium name="The Broad Institute Genomics Platform"/>
            <consortium name="The Broad Institute Genome Sequencing Center for Infectious Disease"/>
            <person name="Wu L."/>
            <person name="Ma J."/>
        </authorList>
    </citation>
    <scope>NUCLEOTIDE SEQUENCE [LARGE SCALE GENOMIC DNA]</scope>
    <source>
        <strain evidence="2 3">JCM 14306</strain>
    </source>
</reference>
<dbReference type="PANTHER" id="PTHR33993">
    <property type="entry name" value="GLYOXALASE-RELATED"/>
    <property type="match status" value="1"/>
</dbReference>
<dbReference type="CDD" id="cd07247">
    <property type="entry name" value="SgaA_N_like"/>
    <property type="match status" value="1"/>
</dbReference>
<dbReference type="Proteomes" id="UP001501319">
    <property type="component" value="Unassembled WGS sequence"/>
</dbReference>
<comment type="caution">
    <text evidence="2">The sequence shown here is derived from an EMBL/GenBank/DDBJ whole genome shotgun (WGS) entry which is preliminary data.</text>
</comment>
<dbReference type="RefSeq" id="WP_344115755.1">
    <property type="nucleotide sequence ID" value="NZ_BAAANE010000011.1"/>
</dbReference>
<dbReference type="Pfam" id="PF00903">
    <property type="entry name" value="Glyoxalase"/>
    <property type="match status" value="1"/>
</dbReference>
<dbReference type="SUPFAM" id="SSF54593">
    <property type="entry name" value="Glyoxalase/Bleomycin resistance protein/Dihydroxybiphenyl dioxygenase"/>
    <property type="match status" value="1"/>
</dbReference>
<evidence type="ECO:0000313" key="3">
    <source>
        <dbReference type="Proteomes" id="UP001501319"/>
    </source>
</evidence>
<organism evidence="2 3">
    <name type="scientific">Kribbella alba</name>
    <dbReference type="NCBI Taxonomy" id="190197"/>
    <lineage>
        <taxon>Bacteria</taxon>
        <taxon>Bacillati</taxon>
        <taxon>Actinomycetota</taxon>
        <taxon>Actinomycetes</taxon>
        <taxon>Propionibacteriales</taxon>
        <taxon>Kribbellaceae</taxon>
        <taxon>Kribbella</taxon>
    </lineage>
</organism>
<evidence type="ECO:0000313" key="2">
    <source>
        <dbReference type="EMBL" id="GAA1657747.1"/>
    </source>
</evidence>
<dbReference type="Gene3D" id="3.10.180.10">
    <property type="entry name" value="2,3-Dihydroxybiphenyl 1,2-Dioxygenase, domain 1"/>
    <property type="match status" value="1"/>
</dbReference>
<dbReference type="InterPro" id="IPR037523">
    <property type="entry name" value="VOC_core"/>
</dbReference>
<dbReference type="EMBL" id="BAAANE010000011">
    <property type="protein sequence ID" value="GAA1657747.1"/>
    <property type="molecule type" value="Genomic_DNA"/>
</dbReference>
<dbReference type="InterPro" id="IPR029068">
    <property type="entry name" value="Glyas_Bleomycin-R_OHBP_Dase"/>
</dbReference>
<dbReference type="InterPro" id="IPR052164">
    <property type="entry name" value="Anthracycline_SecMetBiosynth"/>
</dbReference>
<protein>
    <recommendedName>
        <fullName evidence="1">VOC domain-containing protein</fullName>
    </recommendedName>
</protein>
<feature type="domain" description="VOC" evidence="1">
    <location>
        <begin position="4"/>
        <end position="115"/>
    </location>
</feature>
<keyword evidence="3" id="KW-1185">Reference proteome</keyword>
<gene>
    <name evidence="2" type="ORF">GCM10009744_58560</name>
</gene>
<accession>A0ABN2FRU8</accession>
<name>A0ABN2FRU8_9ACTN</name>
<dbReference type="PROSITE" id="PS51819">
    <property type="entry name" value="VOC"/>
    <property type="match status" value="1"/>
</dbReference>
<evidence type="ECO:0000259" key="1">
    <source>
        <dbReference type="PROSITE" id="PS51819"/>
    </source>
</evidence>
<dbReference type="InterPro" id="IPR004360">
    <property type="entry name" value="Glyas_Fos-R_dOase_dom"/>
</dbReference>
<sequence length="119" mass="12444">MHAPVTYLELNTADLDASKQFFSSVFGWSPQPFAAPDYLVSPHGDGPGIDTALLPSRDGQPRVVPVIRVPELDAVLASVEKEGGTVVVPPFAIGGVGRGAYISDPTGVLIGLHMYDATA</sequence>
<proteinExistence type="predicted"/>